<evidence type="ECO:0000256" key="2">
    <source>
        <dbReference type="ARBA" id="ARBA00022840"/>
    </source>
</evidence>
<dbReference type="Proteomes" id="UP000011991">
    <property type="component" value="Unassembled WGS sequence"/>
</dbReference>
<evidence type="ECO:0000256" key="3">
    <source>
        <dbReference type="ARBA" id="ARBA00061607"/>
    </source>
</evidence>
<dbReference type="Pfam" id="PF17863">
    <property type="entry name" value="AAA_lid_2"/>
    <property type="match status" value="1"/>
</dbReference>
<evidence type="ECO:0000259" key="5">
    <source>
        <dbReference type="Pfam" id="PF17863"/>
    </source>
</evidence>
<dbReference type="GO" id="GO:0005524">
    <property type="term" value="F:ATP binding"/>
    <property type="evidence" value="ECO:0007669"/>
    <property type="project" value="UniProtKB-KW"/>
</dbReference>
<comment type="caution">
    <text evidence="6">The sequence shown here is derived from an EMBL/GenBank/DDBJ whole genome shotgun (WGS) entry which is preliminary data.</text>
</comment>
<feature type="domain" description="ChlI/MoxR AAA lid" evidence="5">
    <location>
        <begin position="270"/>
        <end position="328"/>
    </location>
</feature>
<dbReference type="Gene3D" id="3.40.50.300">
    <property type="entry name" value="P-loop containing nucleotide triphosphate hydrolases"/>
    <property type="match status" value="1"/>
</dbReference>
<keyword evidence="7" id="KW-1185">Reference proteome</keyword>
<name>M5RVP6_9BACT</name>
<accession>M5RVP6</accession>
<reference evidence="6 7" key="1">
    <citation type="journal article" date="2013" name="Mar. Genomics">
        <title>Expression of sulfatases in Rhodopirellula baltica and the diversity of sulfatases in the genus Rhodopirellula.</title>
        <authorList>
            <person name="Wegner C.E."/>
            <person name="Richter-Heitmann T."/>
            <person name="Klindworth A."/>
            <person name="Klockow C."/>
            <person name="Richter M."/>
            <person name="Achstetter T."/>
            <person name="Glockner F.O."/>
            <person name="Harder J."/>
        </authorList>
    </citation>
    <scope>NUCLEOTIDE SEQUENCE [LARGE SCALE GENOMIC DNA]</scope>
    <source>
        <strain evidence="6 7">SM1</strain>
    </source>
</reference>
<dbReference type="EMBL" id="ANOG01000518">
    <property type="protein sequence ID" value="EMI19467.1"/>
    <property type="molecule type" value="Genomic_DNA"/>
</dbReference>
<proteinExistence type="inferred from homology"/>
<keyword evidence="1" id="KW-0547">Nucleotide-binding</keyword>
<dbReference type="PANTHER" id="PTHR42759">
    <property type="entry name" value="MOXR FAMILY PROTEIN"/>
    <property type="match status" value="1"/>
</dbReference>
<protein>
    <submittedName>
        <fullName evidence="6">Methanol dehydrogenase regulatory protein</fullName>
    </submittedName>
</protein>
<dbReference type="Gene3D" id="1.10.8.80">
    <property type="entry name" value="Magnesium chelatase subunit I, C-Terminal domain"/>
    <property type="match status" value="1"/>
</dbReference>
<organism evidence="6 7">
    <name type="scientific">Rhodopirellula maiorica SM1</name>
    <dbReference type="NCBI Taxonomy" id="1265738"/>
    <lineage>
        <taxon>Bacteria</taxon>
        <taxon>Pseudomonadati</taxon>
        <taxon>Planctomycetota</taxon>
        <taxon>Planctomycetia</taxon>
        <taxon>Pirellulales</taxon>
        <taxon>Pirellulaceae</taxon>
        <taxon>Novipirellula</taxon>
    </lineage>
</organism>
<dbReference type="PANTHER" id="PTHR42759:SF5">
    <property type="entry name" value="METHANOL DEHYDROGENASE REGULATOR"/>
    <property type="match status" value="1"/>
</dbReference>
<dbReference type="GO" id="GO:0016887">
    <property type="term" value="F:ATP hydrolysis activity"/>
    <property type="evidence" value="ECO:0007669"/>
    <property type="project" value="InterPro"/>
</dbReference>
<evidence type="ECO:0000313" key="7">
    <source>
        <dbReference type="Proteomes" id="UP000011991"/>
    </source>
</evidence>
<gene>
    <name evidence="6" type="ORF">RMSM_03611</name>
</gene>
<dbReference type="InterPro" id="IPR027417">
    <property type="entry name" value="P-loop_NTPase"/>
</dbReference>
<dbReference type="InterPro" id="IPR011703">
    <property type="entry name" value="ATPase_AAA-3"/>
</dbReference>
<evidence type="ECO:0000259" key="4">
    <source>
        <dbReference type="Pfam" id="PF07726"/>
    </source>
</evidence>
<evidence type="ECO:0000256" key="1">
    <source>
        <dbReference type="ARBA" id="ARBA00022741"/>
    </source>
</evidence>
<dbReference type="FunFam" id="3.40.50.300:FF:000640">
    <property type="entry name" value="MoxR family ATPase"/>
    <property type="match status" value="1"/>
</dbReference>
<dbReference type="InterPro" id="IPR050764">
    <property type="entry name" value="CbbQ/NirQ/NorQ/GpvN"/>
</dbReference>
<keyword evidence="2" id="KW-0067">ATP-binding</keyword>
<dbReference type="PIRSF" id="PIRSF002849">
    <property type="entry name" value="AAA_ATPase_chaperone_MoxR_prd"/>
    <property type="match status" value="1"/>
</dbReference>
<dbReference type="AlphaFoldDB" id="M5RVP6"/>
<dbReference type="Pfam" id="PF07726">
    <property type="entry name" value="AAA_3"/>
    <property type="match status" value="1"/>
</dbReference>
<evidence type="ECO:0000313" key="6">
    <source>
        <dbReference type="EMBL" id="EMI19467.1"/>
    </source>
</evidence>
<dbReference type="PATRIC" id="fig|1265738.3.peg.3616"/>
<dbReference type="SUPFAM" id="SSF52540">
    <property type="entry name" value="P-loop containing nucleoside triphosphate hydrolases"/>
    <property type="match status" value="1"/>
</dbReference>
<comment type="similarity">
    <text evidence="3">Belongs to the MoxR family.</text>
</comment>
<feature type="domain" description="ATPase AAA-3" evidence="4">
    <location>
        <begin position="77"/>
        <end position="207"/>
    </location>
</feature>
<dbReference type="InterPro" id="IPR041628">
    <property type="entry name" value="ChlI/MoxR_AAA_lid"/>
</dbReference>
<sequence length="351" mass="39218">MRCARRIDSRCVCDPSDRPSRFVFGYCLNKIVLNAKDVMTREAYDTSRRLRENIEQVVFGKSDVVQMLVVALLAGEHILLEDVPGVGKTLAAKALAHSIDGKFNRLQFTPDLLPSDITGSMVYRSDRREFEFHPGPIFANVVLADEINRAPPRTQSALLEAMSEGSVSIDGVTHPLPQPFIVVATQNPFEFEGTYALPESQLDRFLLRTSIGYAPRRWEREVLVTHRSGEPVNQLPSVATLQAIRDAQANVREVVFEDSLVNYLLDIVEATRTHSEFEYGVSTRGALSFYRGCQARALSESRDFVTPDDIKALAVATLAHRVVHDSVFQGPTRHLVEKQIASILEQVEVPV</sequence>
<dbReference type="CDD" id="cd00009">
    <property type="entry name" value="AAA"/>
    <property type="match status" value="1"/>
</dbReference>